<dbReference type="PANTHER" id="PTHR42714:SF2">
    <property type="entry name" value="TRNA MODIFICATION GTPASE GTPBP3, MITOCHONDRIAL"/>
    <property type="match status" value="1"/>
</dbReference>
<comment type="caution">
    <text evidence="6">Lacks conserved residue(s) required for the propagation of feature annotation.</text>
</comment>
<feature type="binding site" evidence="6">
    <location>
        <begin position="246"/>
        <end position="252"/>
    </location>
    <ligand>
        <name>GTP</name>
        <dbReference type="ChEBI" id="CHEBI:37565"/>
    </ligand>
</feature>
<dbReference type="CDD" id="cd04164">
    <property type="entry name" value="trmE"/>
    <property type="match status" value="1"/>
</dbReference>
<evidence type="ECO:0000256" key="1">
    <source>
        <dbReference type="ARBA" id="ARBA00011043"/>
    </source>
</evidence>
<feature type="binding site" evidence="6">
    <location>
        <position position="122"/>
    </location>
    <ligand>
        <name>(6S)-5-formyl-5,6,7,8-tetrahydrofolate</name>
        <dbReference type="ChEBI" id="CHEBI:57457"/>
    </ligand>
</feature>
<dbReference type="CDD" id="cd14858">
    <property type="entry name" value="TrmE_N"/>
    <property type="match status" value="1"/>
</dbReference>
<dbReference type="GO" id="GO:0005829">
    <property type="term" value="C:cytosol"/>
    <property type="evidence" value="ECO:0007669"/>
    <property type="project" value="TreeGrafter"/>
</dbReference>
<dbReference type="Gene3D" id="1.20.120.430">
    <property type="entry name" value="tRNA modification GTPase MnmE domain 2"/>
    <property type="match status" value="1"/>
</dbReference>
<evidence type="ECO:0000256" key="2">
    <source>
        <dbReference type="ARBA" id="ARBA00022694"/>
    </source>
</evidence>
<reference evidence="9" key="2">
    <citation type="journal article" date="2021" name="PeerJ">
        <title>Extensive microbial diversity within the chicken gut microbiome revealed by metagenomics and culture.</title>
        <authorList>
            <person name="Gilroy R."/>
            <person name="Ravi A."/>
            <person name="Getino M."/>
            <person name="Pursley I."/>
            <person name="Horton D.L."/>
            <person name="Alikhan N.F."/>
            <person name="Baker D."/>
            <person name="Gharbi K."/>
            <person name="Hall N."/>
            <person name="Watson M."/>
            <person name="Adriaenssens E.M."/>
            <person name="Foster-Nyarko E."/>
            <person name="Jarju S."/>
            <person name="Secka A."/>
            <person name="Antonio M."/>
            <person name="Oren A."/>
            <person name="Chaudhuri R.R."/>
            <person name="La Ragione R."/>
            <person name="Hildebrand F."/>
            <person name="Pallen M.J."/>
        </authorList>
    </citation>
    <scope>NUCLEOTIDE SEQUENCE</scope>
    <source>
        <strain evidence="9">ChiSxjej2B14-8506</strain>
    </source>
</reference>
<dbReference type="InterPro" id="IPR031168">
    <property type="entry name" value="G_TrmE"/>
</dbReference>
<feature type="binding site" evidence="6">
    <location>
        <position position="25"/>
    </location>
    <ligand>
        <name>(6S)-5-formyl-5,6,7,8-tetrahydrofolate</name>
        <dbReference type="ChEBI" id="CHEBI:57457"/>
    </ligand>
</feature>
<dbReference type="EC" id="3.6.-.-" evidence="6"/>
<evidence type="ECO:0000256" key="6">
    <source>
        <dbReference type="HAMAP-Rule" id="MF_00379"/>
    </source>
</evidence>
<dbReference type="InterPro" id="IPR005225">
    <property type="entry name" value="Small_GTP-bd"/>
</dbReference>
<evidence type="ECO:0000256" key="7">
    <source>
        <dbReference type="RuleBase" id="RU003313"/>
    </source>
</evidence>
<sequence length="450" mass="48834">MRFALNDTIAALATAPGEGGVAIVRVSGPDAESAMRRFFSARPKTIESHRMYYGHIINAGEREEALCVLMRAPRSYTRQDVCEFQIHGGDATASRLLRALYDFGIRPAEPGEFTRRAFLNGRIDLSRAEAVMDVLRARGEAALRAGLRELDGGVARYVAQLQDELTGLLARIEAALDFPEEIEQTEIEADIMNDARDLERRLRHACAPRQADMLRRGLSVVLAGRPNVGKSSLMNALLGSERAIVTRTAGTTRDVLTEELELSGYRVRLSDTAGQRDASDEIERMGVERARAAAGAADIVLLVLDTAEALSDEDRALLDMADDRFILVLNKRDLPAAWDAAALSARFSGRVCEVSARDLAGVDELKRLMSARAASCADPDALFLRERHIACAQRAADQIALAVQSLAQGASIELAALDLRGAREALGEITGQTAGADVIDRIFSDFCVGK</sequence>
<dbReference type="InterPro" id="IPR004520">
    <property type="entry name" value="GTPase_MnmE"/>
</dbReference>
<feature type="binding site" evidence="6">
    <location>
        <begin position="227"/>
        <end position="232"/>
    </location>
    <ligand>
        <name>GTP</name>
        <dbReference type="ChEBI" id="CHEBI:37565"/>
    </ligand>
</feature>
<keyword evidence="2 6" id="KW-0819">tRNA processing</keyword>
<comment type="function">
    <text evidence="6">Exhibits a very high intrinsic GTPase hydrolysis rate. Involved in the addition of a carboxymethylaminomethyl (cmnm) group at the wobble position (U34) of certain tRNAs, forming tRNA-cmnm(5)s(2)U34.</text>
</comment>
<keyword evidence="6" id="KW-0479">Metal-binding</keyword>
<dbReference type="Pfam" id="PF01926">
    <property type="entry name" value="MMR_HSR1"/>
    <property type="match status" value="1"/>
</dbReference>
<evidence type="ECO:0000256" key="5">
    <source>
        <dbReference type="ARBA" id="ARBA00023134"/>
    </source>
</evidence>
<evidence type="ECO:0000313" key="10">
    <source>
        <dbReference type="Proteomes" id="UP000824123"/>
    </source>
</evidence>
<dbReference type="SMART" id="SM00382">
    <property type="entry name" value="AAA"/>
    <property type="match status" value="1"/>
</dbReference>
<feature type="binding site" evidence="6">
    <location>
        <position position="252"/>
    </location>
    <ligand>
        <name>Mg(2+)</name>
        <dbReference type="ChEBI" id="CHEBI:18420"/>
    </ligand>
</feature>
<keyword evidence="5 6" id="KW-0342">GTP-binding</keyword>
<comment type="subcellular location">
    <subcellularLocation>
        <location evidence="6">Cytoplasm</location>
    </subcellularLocation>
</comment>
<dbReference type="GO" id="GO:0005525">
    <property type="term" value="F:GTP binding"/>
    <property type="evidence" value="ECO:0007669"/>
    <property type="project" value="UniProtKB-UniRule"/>
</dbReference>
<accession>A0A9D1LR07</accession>
<keyword evidence="6" id="KW-0378">Hydrolase</keyword>
<dbReference type="AlphaFoldDB" id="A0A9D1LR07"/>
<gene>
    <name evidence="6 9" type="primary">mnmE</name>
    <name evidence="6" type="synonym">trmE</name>
    <name evidence="9" type="ORF">IAC59_04500</name>
</gene>
<dbReference type="NCBIfam" id="TIGR00231">
    <property type="entry name" value="small_GTP"/>
    <property type="match status" value="1"/>
</dbReference>
<dbReference type="GO" id="GO:0046872">
    <property type="term" value="F:metal ion binding"/>
    <property type="evidence" value="ECO:0007669"/>
    <property type="project" value="UniProtKB-KW"/>
</dbReference>
<name>A0A9D1LR07_9FIRM</name>
<dbReference type="GO" id="GO:0002098">
    <property type="term" value="P:tRNA wobble uridine modification"/>
    <property type="evidence" value="ECO:0007669"/>
    <property type="project" value="TreeGrafter"/>
</dbReference>
<comment type="subunit">
    <text evidence="6">Homodimer. Heterotetramer of two MnmE and two MnmG subunits.</text>
</comment>
<dbReference type="SUPFAM" id="SSF52540">
    <property type="entry name" value="P-loop containing nucleoside triphosphate hydrolases"/>
    <property type="match status" value="1"/>
</dbReference>
<dbReference type="SMART" id="SM00175">
    <property type="entry name" value="RAB"/>
    <property type="match status" value="1"/>
</dbReference>
<keyword evidence="6" id="KW-0963">Cytoplasm</keyword>
<feature type="domain" description="TrmE-type G" evidence="8">
    <location>
        <begin position="217"/>
        <end position="374"/>
    </location>
</feature>
<reference evidence="9" key="1">
    <citation type="submission" date="2020-10" db="EMBL/GenBank/DDBJ databases">
        <authorList>
            <person name="Gilroy R."/>
        </authorList>
    </citation>
    <scope>NUCLEOTIDE SEQUENCE</scope>
    <source>
        <strain evidence="9">ChiSxjej2B14-8506</strain>
    </source>
</reference>
<feature type="binding site" evidence="6">
    <location>
        <position position="83"/>
    </location>
    <ligand>
        <name>(6S)-5-formyl-5,6,7,8-tetrahydrofolate</name>
        <dbReference type="ChEBI" id="CHEBI:57457"/>
    </ligand>
</feature>
<proteinExistence type="inferred from homology"/>
<dbReference type="InterPro" id="IPR025867">
    <property type="entry name" value="MnmE_helical"/>
</dbReference>
<dbReference type="Gene3D" id="3.30.1360.120">
    <property type="entry name" value="Probable tRNA modification gtpase trme, domain 1"/>
    <property type="match status" value="1"/>
</dbReference>
<comment type="caution">
    <text evidence="9">The sequence shown here is derived from an EMBL/GenBank/DDBJ whole genome shotgun (WGS) entry which is preliminary data.</text>
</comment>
<dbReference type="InterPro" id="IPR027417">
    <property type="entry name" value="P-loop_NTPase"/>
</dbReference>
<dbReference type="GO" id="GO:0030488">
    <property type="term" value="P:tRNA methylation"/>
    <property type="evidence" value="ECO:0007669"/>
    <property type="project" value="TreeGrafter"/>
</dbReference>
<dbReference type="EMBL" id="DVNK01000031">
    <property type="protein sequence ID" value="HIU46499.1"/>
    <property type="molecule type" value="Genomic_DNA"/>
</dbReference>
<feature type="binding site" evidence="6">
    <location>
        <begin position="271"/>
        <end position="274"/>
    </location>
    <ligand>
        <name>GTP</name>
        <dbReference type="ChEBI" id="CHEBI:37565"/>
    </ligand>
</feature>
<dbReference type="PANTHER" id="PTHR42714">
    <property type="entry name" value="TRNA MODIFICATION GTPASE GTPBP3"/>
    <property type="match status" value="1"/>
</dbReference>
<dbReference type="InterPro" id="IPR006073">
    <property type="entry name" value="GTP-bd"/>
</dbReference>
<keyword evidence="4 6" id="KW-0630">Potassium</keyword>
<dbReference type="NCBIfam" id="NF003661">
    <property type="entry name" value="PRK05291.1-3"/>
    <property type="match status" value="1"/>
</dbReference>
<evidence type="ECO:0000256" key="3">
    <source>
        <dbReference type="ARBA" id="ARBA00022741"/>
    </source>
</evidence>
<evidence type="ECO:0000313" key="9">
    <source>
        <dbReference type="EMBL" id="HIU46499.1"/>
    </source>
</evidence>
<feature type="binding site" evidence="6">
    <location>
        <position position="450"/>
    </location>
    <ligand>
        <name>(6S)-5-formyl-5,6,7,8-tetrahydrofolate</name>
        <dbReference type="ChEBI" id="CHEBI:57457"/>
    </ligand>
</feature>
<dbReference type="PROSITE" id="PS51709">
    <property type="entry name" value="G_TRME"/>
    <property type="match status" value="1"/>
</dbReference>
<feature type="binding site" evidence="6">
    <location>
        <begin position="355"/>
        <end position="357"/>
    </location>
    <ligand>
        <name>GTP</name>
        <dbReference type="ChEBI" id="CHEBI:37565"/>
    </ligand>
</feature>
<keyword evidence="6" id="KW-0460">Magnesium</keyword>
<dbReference type="InterPro" id="IPR027368">
    <property type="entry name" value="MnmE_dom2"/>
</dbReference>
<keyword evidence="3 6" id="KW-0547">Nucleotide-binding</keyword>
<comment type="similarity">
    <text evidence="1 6 7">Belongs to the TRAFAC class TrmE-Era-EngA-EngB-Septin-like GTPase superfamily. TrmE GTPase family.</text>
</comment>
<comment type="cofactor">
    <cofactor evidence="6">
        <name>K(+)</name>
        <dbReference type="ChEBI" id="CHEBI:29103"/>
    </cofactor>
    <text evidence="6">Binds 1 potassium ion per subunit.</text>
</comment>
<organism evidence="9 10">
    <name type="scientific">Candidatus Fimadaptatus faecigallinarum</name>
    <dbReference type="NCBI Taxonomy" id="2840814"/>
    <lineage>
        <taxon>Bacteria</taxon>
        <taxon>Bacillati</taxon>
        <taxon>Bacillota</taxon>
        <taxon>Clostridia</taxon>
        <taxon>Eubacteriales</taxon>
        <taxon>Candidatus Fimadaptatus</taxon>
    </lineage>
</organism>
<dbReference type="InterPro" id="IPR018948">
    <property type="entry name" value="GTP-bd_TrmE_N"/>
</dbReference>
<dbReference type="GO" id="GO:0003924">
    <property type="term" value="F:GTPase activity"/>
    <property type="evidence" value="ECO:0007669"/>
    <property type="project" value="UniProtKB-UniRule"/>
</dbReference>
<protein>
    <recommendedName>
        <fullName evidence="6">tRNA modification GTPase MnmE</fullName>
        <ecNumber evidence="6">3.6.-.-</ecNumber>
    </recommendedName>
</protein>
<dbReference type="Pfam" id="PF12631">
    <property type="entry name" value="MnmE_helical"/>
    <property type="match status" value="1"/>
</dbReference>
<evidence type="ECO:0000256" key="4">
    <source>
        <dbReference type="ARBA" id="ARBA00022958"/>
    </source>
</evidence>
<dbReference type="HAMAP" id="MF_00379">
    <property type="entry name" value="GTPase_MnmE"/>
    <property type="match status" value="1"/>
</dbReference>
<dbReference type="NCBIfam" id="TIGR00450">
    <property type="entry name" value="mnmE_trmE_thdF"/>
    <property type="match status" value="1"/>
</dbReference>
<dbReference type="Pfam" id="PF10396">
    <property type="entry name" value="TrmE_N"/>
    <property type="match status" value="1"/>
</dbReference>
<dbReference type="InterPro" id="IPR003593">
    <property type="entry name" value="AAA+_ATPase"/>
</dbReference>
<dbReference type="Proteomes" id="UP000824123">
    <property type="component" value="Unassembled WGS sequence"/>
</dbReference>
<dbReference type="InterPro" id="IPR027266">
    <property type="entry name" value="TrmE/GcvT-like"/>
</dbReference>
<evidence type="ECO:0000259" key="8">
    <source>
        <dbReference type="PROSITE" id="PS51709"/>
    </source>
</evidence>
<feature type="binding site" evidence="6">
    <location>
        <position position="231"/>
    </location>
    <ligand>
        <name>Mg(2+)</name>
        <dbReference type="ChEBI" id="CHEBI:18420"/>
    </ligand>
</feature>
<dbReference type="Gene3D" id="3.40.50.300">
    <property type="entry name" value="P-loop containing nucleotide triphosphate hydrolases"/>
    <property type="match status" value="1"/>
</dbReference>